<evidence type="ECO:0000313" key="11">
    <source>
        <dbReference type="Ensembl" id="ENSSLUP00000056000.1"/>
    </source>
</evidence>
<evidence type="ECO:0000256" key="5">
    <source>
        <dbReference type="ARBA" id="ARBA00023136"/>
    </source>
</evidence>
<name>A0A8D0DCY5_SANLU</name>
<dbReference type="InterPro" id="IPR013783">
    <property type="entry name" value="Ig-like_fold"/>
</dbReference>
<evidence type="ECO:0000256" key="8">
    <source>
        <dbReference type="SAM" id="Phobius"/>
    </source>
</evidence>
<keyword evidence="8" id="KW-0812">Transmembrane</keyword>
<evidence type="ECO:0000313" key="12">
    <source>
        <dbReference type="Proteomes" id="UP000694568"/>
    </source>
</evidence>
<comment type="subcellular location">
    <subcellularLocation>
        <location evidence="1">Cell membrane</location>
    </subcellularLocation>
</comment>
<dbReference type="SUPFAM" id="SSF48726">
    <property type="entry name" value="Immunoglobulin"/>
    <property type="match status" value="1"/>
</dbReference>
<keyword evidence="12" id="KW-1185">Reference proteome</keyword>
<sequence>MRNFILMTVLLLCCLSWISVSVSESQTVEVQPGEDVTLLCSNFSSTPSQIYWFRAVKRSQPRCVSFMFRAPEPARLCDGFQNGKFEMRSNMSAVFLKIKQVNSSDSGLYFCGYIITKPVNDNFFLVDVFDGITKLMSGILGVLTASLTMIIIGQAVKIKKLQKAHVEEQNLQQTESLGSDDLNYAAVTFRPKTERNHRLTPETEVESTAIYSATR</sequence>
<dbReference type="InterPro" id="IPR036179">
    <property type="entry name" value="Ig-like_dom_sf"/>
</dbReference>
<dbReference type="Ensembl" id="ENSSLUT00000057636.1">
    <property type="protein sequence ID" value="ENSSLUP00000056000.1"/>
    <property type="gene ID" value="ENSSLUG00000024181.1"/>
</dbReference>
<protein>
    <recommendedName>
        <fullName evidence="10">Ig-like domain-containing protein</fullName>
    </recommendedName>
</protein>
<dbReference type="SMART" id="SM00409">
    <property type="entry name" value="IG"/>
    <property type="match status" value="1"/>
</dbReference>
<keyword evidence="3 9" id="KW-0732">Signal</keyword>
<dbReference type="Pfam" id="PF07686">
    <property type="entry name" value="V-set"/>
    <property type="match status" value="1"/>
</dbReference>
<organism evidence="11 12">
    <name type="scientific">Sander lucioperca</name>
    <name type="common">Pike-perch</name>
    <name type="synonym">Perca lucioperca</name>
    <dbReference type="NCBI Taxonomy" id="283035"/>
    <lineage>
        <taxon>Eukaryota</taxon>
        <taxon>Metazoa</taxon>
        <taxon>Chordata</taxon>
        <taxon>Craniata</taxon>
        <taxon>Vertebrata</taxon>
        <taxon>Euteleostomi</taxon>
        <taxon>Actinopterygii</taxon>
        <taxon>Neopterygii</taxon>
        <taxon>Teleostei</taxon>
        <taxon>Neoteleostei</taxon>
        <taxon>Acanthomorphata</taxon>
        <taxon>Eupercaria</taxon>
        <taxon>Perciformes</taxon>
        <taxon>Percoidei</taxon>
        <taxon>Percidae</taxon>
        <taxon>Luciopercinae</taxon>
        <taxon>Sander</taxon>
    </lineage>
</organism>
<feature type="chain" id="PRO_5034022965" description="Ig-like domain-containing protein" evidence="9">
    <location>
        <begin position="26"/>
        <end position="215"/>
    </location>
</feature>
<evidence type="ECO:0000256" key="6">
    <source>
        <dbReference type="ARBA" id="ARBA00023157"/>
    </source>
</evidence>
<keyword evidence="4" id="KW-0391">Immunity</keyword>
<reference evidence="11" key="2">
    <citation type="submission" date="2025-09" db="UniProtKB">
        <authorList>
            <consortium name="Ensembl"/>
        </authorList>
    </citation>
    <scope>IDENTIFICATION</scope>
</reference>
<dbReference type="InterPro" id="IPR013106">
    <property type="entry name" value="Ig_V-set"/>
</dbReference>
<dbReference type="GO" id="GO:0002376">
    <property type="term" value="P:immune system process"/>
    <property type="evidence" value="ECO:0007669"/>
    <property type="project" value="UniProtKB-KW"/>
</dbReference>
<evidence type="ECO:0000256" key="1">
    <source>
        <dbReference type="ARBA" id="ARBA00004236"/>
    </source>
</evidence>
<dbReference type="GO" id="GO:0005886">
    <property type="term" value="C:plasma membrane"/>
    <property type="evidence" value="ECO:0007669"/>
    <property type="project" value="UniProtKB-SubCell"/>
</dbReference>
<dbReference type="InterPro" id="IPR003599">
    <property type="entry name" value="Ig_sub"/>
</dbReference>
<accession>A0A8D0DCY5</accession>
<dbReference type="AlphaFoldDB" id="A0A8D0DCY5"/>
<dbReference type="CDD" id="cd00099">
    <property type="entry name" value="IgV"/>
    <property type="match status" value="1"/>
</dbReference>
<evidence type="ECO:0000256" key="3">
    <source>
        <dbReference type="ARBA" id="ARBA00022729"/>
    </source>
</evidence>
<dbReference type="GO" id="GO:0009617">
    <property type="term" value="P:response to bacterium"/>
    <property type="evidence" value="ECO:0007669"/>
    <property type="project" value="TreeGrafter"/>
</dbReference>
<keyword evidence="7" id="KW-0325">Glycoprotein</keyword>
<evidence type="ECO:0000256" key="4">
    <source>
        <dbReference type="ARBA" id="ARBA00022859"/>
    </source>
</evidence>
<dbReference type="Gene3D" id="2.60.40.10">
    <property type="entry name" value="Immunoglobulins"/>
    <property type="match status" value="1"/>
</dbReference>
<feature type="transmembrane region" description="Helical" evidence="8">
    <location>
        <begin position="135"/>
        <end position="156"/>
    </location>
</feature>
<dbReference type="GeneTree" id="ENSGT00990000203919"/>
<dbReference type="InterPro" id="IPR052051">
    <property type="entry name" value="TCR_complex_component"/>
</dbReference>
<keyword evidence="5 8" id="KW-0472">Membrane</keyword>
<feature type="domain" description="Ig-like" evidence="10">
    <location>
        <begin position="18"/>
        <end position="111"/>
    </location>
</feature>
<evidence type="ECO:0000259" key="10">
    <source>
        <dbReference type="PROSITE" id="PS50835"/>
    </source>
</evidence>
<feature type="signal peptide" evidence="9">
    <location>
        <begin position="1"/>
        <end position="25"/>
    </location>
</feature>
<dbReference type="PANTHER" id="PTHR19433:SF111">
    <property type="entry name" value="T CELL RECEPTOR ALPHA VARIABLE 4"/>
    <property type="match status" value="1"/>
</dbReference>
<reference evidence="11" key="1">
    <citation type="submission" date="2025-08" db="UniProtKB">
        <authorList>
            <consortium name="Ensembl"/>
        </authorList>
    </citation>
    <scope>IDENTIFICATION</scope>
</reference>
<dbReference type="PROSITE" id="PS50835">
    <property type="entry name" value="IG_LIKE"/>
    <property type="match status" value="1"/>
</dbReference>
<evidence type="ECO:0000256" key="7">
    <source>
        <dbReference type="ARBA" id="ARBA00023180"/>
    </source>
</evidence>
<keyword evidence="2" id="KW-1003">Cell membrane</keyword>
<evidence type="ECO:0000256" key="2">
    <source>
        <dbReference type="ARBA" id="ARBA00022475"/>
    </source>
</evidence>
<dbReference type="Proteomes" id="UP000694568">
    <property type="component" value="Unplaced"/>
</dbReference>
<keyword evidence="8" id="KW-1133">Transmembrane helix</keyword>
<proteinExistence type="predicted"/>
<dbReference type="PANTHER" id="PTHR19433">
    <property type="entry name" value="T-CELL RECEPTOR ALPHA CHAIN V REGION-RELATED"/>
    <property type="match status" value="1"/>
</dbReference>
<dbReference type="InterPro" id="IPR007110">
    <property type="entry name" value="Ig-like_dom"/>
</dbReference>
<evidence type="ECO:0000256" key="9">
    <source>
        <dbReference type="SAM" id="SignalP"/>
    </source>
</evidence>
<keyword evidence="6" id="KW-1015">Disulfide bond</keyword>